<comment type="caution">
    <text evidence="2">The sequence shown here is derived from an EMBL/GenBank/DDBJ whole genome shotgun (WGS) entry which is preliminary data.</text>
</comment>
<dbReference type="RefSeq" id="WP_010755118.1">
    <property type="nucleotide sequence ID" value="NZ_ASWD01000002.1"/>
</dbReference>
<dbReference type="Pfam" id="PF05043">
    <property type="entry name" value="Mga"/>
    <property type="match status" value="1"/>
</dbReference>
<dbReference type="AlphaFoldDB" id="R2SQ70"/>
<organism evidence="2 3">
    <name type="scientific">Enterococcus pallens ATCC BAA-351</name>
    <dbReference type="NCBI Taxonomy" id="1158607"/>
    <lineage>
        <taxon>Bacteria</taxon>
        <taxon>Bacillati</taxon>
        <taxon>Bacillota</taxon>
        <taxon>Bacilli</taxon>
        <taxon>Lactobacillales</taxon>
        <taxon>Enterococcaceae</taxon>
        <taxon>Enterococcus</taxon>
    </lineage>
</organism>
<evidence type="ECO:0000313" key="2">
    <source>
        <dbReference type="EMBL" id="EOH97385.1"/>
    </source>
</evidence>
<dbReference type="InterPro" id="IPR007737">
    <property type="entry name" value="Mga_HTH"/>
</dbReference>
<accession>R2SQ70</accession>
<proteinExistence type="predicted"/>
<dbReference type="eggNOG" id="ENOG5032CEN">
    <property type="taxonomic scope" value="Bacteria"/>
</dbReference>
<dbReference type="STRING" id="160454.RV10_GL004336"/>
<dbReference type="EMBL" id="AJAQ01000001">
    <property type="protein sequence ID" value="EOH97385.1"/>
    <property type="molecule type" value="Genomic_DNA"/>
</dbReference>
<gene>
    <name evidence="2" type="ORF">UAU_00053</name>
</gene>
<evidence type="ECO:0000259" key="1">
    <source>
        <dbReference type="Pfam" id="PF05043"/>
    </source>
</evidence>
<dbReference type="OrthoDB" id="2192224at2"/>
<feature type="domain" description="Mga helix-turn-helix" evidence="1">
    <location>
        <begin position="78"/>
        <end position="159"/>
    </location>
</feature>
<dbReference type="PATRIC" id="fig|1158607.3.peg.53"/>
<evidence type="ECO:0000313" key="3">
    <source>
        <dbReference type="Proteomes" id="UP000013782"/>
    </source>
</evidence>
<sequence length="485" mass="56550">MESILLSEDAKKKIRIVNLLNNLDSGIYTTHYIASVSPFSKQTALYLLDSISDDLAELFGYHLFGSNRRITGGGTIDTNRYHQFLIYKSVPYQFILFILLNPRKTLDDFCTQLFMSTSSVRRLLKPFLTFLETFDIKINLASMKIEGNEYEIRLAFNALLWIGSSGKDILEHDHFRQKHIEVLKKIGFWDSPFINNNELLTLLTIAQLRMENNCPVDSFPVMNNHLPKQETKILTEYLRQFLPDASQLPTELNFLVYCLYYKFLAFDAQDMRIHYLEEFIRMEKERSDDKFWLLFDELIHLVKAKTQMNTNEFLTVSSNLSAILLGFYFNHRPLPDKNEIARHETVFPHIYQASFPFIQAFTKKVARRKGLGWITNVSDELAACLSYVVKPYLYEKKKVIVAITPLPNFILMRTLAEFLASFSFVEVVYRDKNDPAVDLFISTFQSFIPETSSSTFLVDIRGVPDGMKEQLFKKLYAIYQKKNRQ</sequence>
<reference evidence="2 3" key="1">
    <citation type="submission" date="2013-02" db="EMBL/GenBank/DDBJ databases">
        <title>The Genome Sequence of Enterococcus pallens BAA-351.</title>
        <authorList>
            <consortium name="The Broad Institute Genome Sequencing Platform"/>
            <consortium name="The Broad Institute Genome Sequencing Center for Infectious Disease"/>
            <person name="Earl A.M."/>
            <person name="Gilmore M.S."/>
            <person name="Lebreton F."/>
            <person name="Walker B."/>
            <person name="Young S.K."/>
            <person name="Zeng Q."/>
            <person name="Gargeya S."/>
            <person name="Fitzgerald M."/>
            <person name="Haas B."/>
            <person name="Abouelleil A."/>
            <person name="Alvarado L."/>
            <person name="Arachchi H.M."/>
            <person name="Berlin A.M."/>
            <person name="Chapman S.B."/>
            <person name="Dewar J."/>
            <person name="Goldberg J."/>
            <person name="Griggs A."/>
            <person name="Gujja S."/>
            <person name="Hansen M."/>
            <person name="Howarth C."/>
            <person name="Imamovic A."/>
            <person name="Larimer J."/>
            <person name="McCowan C."/>
            <person name="Murphy C."/>
            <person name="Neiman D."/>
            <person name="Pearson M."/>
            <person name="Priest M."/>
            <person name="Roberts A."/>
            <person name="Saif S."/>
            <person name="Shea T."/>
            <person name="Sisk P."/>
            <person name="Sykes S."/>
            <person name="Wortman J."/>
            <person name="Nusbaum C."/>
            <person name="Birren B."/>
        </authorList>
    </citation>
    <scope>NUCLEOTIDE SEQUENCE [LARGE SCALE GENOMIC DNA]</scope>
    <source>
        <strain evidence="2 3">ATCC BAA-351</strain>
    </source>
</reference>
<dbReference type="Proteomes" id="UP000013782">
    <property type="component" value="Unassembled WGS sequence"/>
</dbReference>
<dbReference type="HOGENOM" id="CLU_040898_0_0_9"/>
<name>R2SQ70_9ENTE</name>
<keyword evidence="3" id="KW-1185">Reference proteome</keyword>
<protein>
    <recommendedName>
        <fullName evidence="1">Mga helix-turn-helix domain-containing protein</fullName>
    </recommendedName>
</protein>